<dbReference type="Gene3D" id="1.50.10.10">
    <property type="match status" value="1"/>
</dbReference>
<dbReference type="EMBL" id="AP017313">
    <property type="protein sequence ID" value="BAU55487.1"/>
    <property type="molecule type" value="Genomic_DNA"/>
</dbReference>
<dbReference type="InterPro" id="IPR008928">
    <property type="entry name" value="6-hairpin_glycosidase_sf"/>
</dbReference>
<dbReference type="InterPro" id="IPR010819">
    <property type="entry name" value="AGE/CE"/>
</dbReference>
<comment type="catalytic activity">
    <reaction evidence="1 4">
        <text>D-cellobiose = beta-D-glucosyl-(1-&gt;4)-D-mannopyranose</text>
        <dbReference type="Rhea" id="RHEA:23384"/>
        <dbReference type="ChEBI" id="CHEBI:17057"/>
        <dbReference type="ChEBI" id="CHEBI:47931"/>
        <dbReference type="EC" id="5.1.3.11"/>
    </reaction>
</comment>
<dbReference type="HAMAP" id="MF_00929">
    <property type="entry name" value="Cellobiose_2_epim"/>
    <property type="match status" value="1"/>
</dbReference>
<comment type="similarity">
    <text evidence="2">Belongs to the N-acylglucosamine 2-epimerase family.</text>
</comment>
<name>A0A0X8X5I1_9SPHI</name>
<accession>A0A0X8X5I1</accession>
<comment type="similarity">
    <text evidence="4">Belongs to the cellobiose 2-epimerase family.</text>
</comment>
<proteinExistence type="inferred from homology"/>
<dbReference type="Proteomes" id="UP000218263">
    <property type="component" value="Chromosome"/>
</dbReference>
<dbReference type="PANTHER" id="PTHR15108">
    <property type="entry name" value="N-ACYLGLUCOSAMINE-2-EPIMERASE"/>
    <property type="match status" value="1"/>
</dbReference>
<dbReference type="RefSeq" id="WP_096353836.1">
    <property type="nucleotide sequence ID" value="NZ_AP017313.1"/>
</dbReference>
<organism evidence="5 6">
    <name type="scientific">Mucilaginibacter gotjawali</name>
    <dbReference type="NCBI Taxonomy" id="1550579"/>
    <lineage>
        <taxon>Bacteria</taxon>
        <taxon>Pseudomonadati</taxon>
        <taxon>Bacteroidota</taxon>
        <taxon>Sphingobacteriia</taxon>
        <taxon>Sphingobacteriales</taxon>
        <taxon>Sphingobacteriaceae</taxon>
        <taxon>Mucilaginibacter</taxon>
    </lineage>
</organism>
<keyword evidence="6" id="KW-1185">Reference proteome</keyword>
<reference evidence="5 6" key="1">
    <citation type="submission" date="2015-12" db="EMBL/GenBank/DDBJ databases">
        <title>Genome sequence of Mucilaginibacter gotjawali.</title>
        <authorList>
            <person name="Lee J.S."/>
            <person name="Lee K.C."/>
            <person name="Kim K.K."/>
            <person name="Lee B.W."/>
        </authorList>
    </citation>
    <scope>NUCLEOTIDE SEQUENCE [LARGE SCALE GENOMIC DNA]</scope>
    <source>
        <strain evidence="5 6">SA3-7</strain>
    </source>
</reference>
<evidence type="ECO:0000313" key="5">
    <source>
        <dbReference type="EMBL" id="BAU55487.1"/>
    </source>
</evidence>
<dbReference type="Pfam" id="PF07221">
    <property type="entry name" value="GlcNAc_2-epim"/>
    <property type="match status" value="1"/>
</dbReference>
<dbReference type="SUPFAM" id="SSF48208">
    <property type="entry name" value="Six-hairpin glycosidases"/>
    <property type="match status" value="1"/>
</dbReference>
<evidence type="ECO:0000256" key="1">
    <source>
        <dbReference type="ARBA" id="ARBA00001470"/>
    </source>
</evidence>
<evidence type="ECO:0000313" key="6">
    <source>
        <dbReference type="Proteomes" id="UP000218263"/>
    </source>
</evidence>
<keyword evidence="3 4" id="KW-0413">Isomerase</keyword>
<dbReference type="OrthoDB" id="5141876at2"/>
<evidence type="ECO:0000256" key="3">
    <source>
        <dbReference type="ARBA" id="ARBA00023235"/>
    </source>
</evidence>
<dbReference type="EC" id="5.1.3.11" evidence="4"/>
<dbReference type="InterPro" id="IPR012341">
    <property type="entry name" value="6hp_glycosidase-like_sf"/>
</dbReference>
<evidence type="ECO:0000256" key="4">
    <source>
        <dbReference type="HAMAP-Rule" id="MF_00929"/>
    </source>
</evidence>
<dbReference type="GO" id="GO:0047736">
    <property type="term" value="F:cellobiose epimerase activity"/>
    <property type="evidence" value="ECO:0007669"/>
    <property type="project" value="UniProtKB-UniRule"/>
</dbReference>
<protein>
    <recommendedName>
        <fullName evidence="4">Cellobiose 2-epimerase</fullName>
        <shortName evidence="4">CE</shortName>
        <ecNumber evidence="4">5.1.3.11</ecNumber>
    </recommendedName>
</protein>
<sequence length="404" mass="46473">MQGKAIRSQIDNYTTELGTELQSILDYWASNTIDKTNGGFLGRIDSQERIIADAPKGSVLNARILWTFSAAYNHDANPVYLEMANRAYDYIGRFITDHEFGGVFWSVDHTGAPLDTKKQVYAIAFTIYALSEYYLASGIEAARTKAVELYYLLVGKAYDPVKTGYFEAFTREWNPIDDLRLSAKDENEKKTMNTHLHVLEGYTNLYRVWPDKALKEQIWLLLNNFFDHFIDQQTHHLQLFFDENWNRKSGLVSFGHDIEATWLLLEAAEAIGDEGMIAKVRKVSVPVAEATIKGMDADGGLWYEYEPAKDHLIKEKHWWVQAETMIGFYNAWQISGDEKYLQLSIKNWAFVKDKILDKVNGEWFWGINENGQIMPGEDKAGIWKCPYHNSRACLEIIKRTGLFV</sequence>
<gene>
    <name evidence="5" type="primary">bfce</name>
    <name evidence="5" type="ORF">MgSA37_03676</name>
</gene>
<dbReference type="GO" id="GO:0005975">
    <property type="term" value="P:carbohydrate metabolic process"/>
    <property type="evidence" value="ECO:0007669"/>
    <property type="project" value="InterPro"/>
</dbReference>
<dbReference type="KEGG" id="mgot:MgSA37_03676"/>
<evidence type="ECO:0000256" key="2">
    <source>
        <dbReference type="ARBA" id="ARBA00008558"/>
    </source>
</evidence>
<dbReference type="InterPro" id="IPR028584">
    <property type="entry name" value="Cellobiose_2_epim"/>
</dbReference>
<dbReference type="AlphaFoldDB" id="A0A0X8X5I1"/>
<comment type="function">
    <text evidence="4">Catalyzes the reversible epimerization of cellobiose to 4-O-beta-D-glucopyranosyl-D-mannose (Glc-Man).</text>
</comment>